<dbReference type="EMBL" id="QZAV01000314">
    <property type="protein sequence ID" value="THX30061.1"/>
    <property type="molecule type" value="Genomic_DNA"/>
</dbReference>
<feature type="compositionally biased region" description="Low complexity" evidence="1">
    <location>
        <begin position="1"/>
        <end position="26"/>
    </location>
</feature>
<reference evidence="2 3" key="1">
    <citation type="submission" date="2018-10" db="EMBL/GenBank/DDBJ databases">
        <title>Fifty Aureobasidium pullulans genomes reveal a recombining polyextremotolerant generalist.</title>
        <authorList>
            <person name="Gostincar C."/>
            <person name="Turk M."/>
            <person name="Zajc J."/>
            <person name="Gunde-Cimerman N."/>
        </authorList>
    </citation>
    <scope>NUCLEOTIDE SEQUENCE [LARGE SCALE GENOMIC DNA]</scope>
    <source>
        <strain evidence="2 3">EXF-9785</strain>
    </source>
</reference>
<gene>
    <name evidence="2" type="ORF">D6D10_08729</name>
</gene>
<sequence length="299" mass="33647">MPRSISSSHSRTATNSSSQHGSSYSSTKPPSVRSATGSFSTINSGPFIHADDLDTTIQWIPSYYLDDVPPQQSPVGSPRRNALVPDTPTSSVLSSAFSFKVSLLPHGLMHLIRTSELERPTMEMFLATVRMMVYISHQLFPPSHILRKDVAHDIENIAQDICEFLDLVQDKLQERLDAANSANAKLPDNELQDEVPLEEVIKWVDIIDGLHRPTHIEAKIFRRIATLYDEFVYMPICNCIAKSQNTTYKLVHHIEQTLDATMTRINKASASKRHVPSRSEPVADVHRRVLGLRQRENTL</sequence>
<evidence type="ECO:0000256" key="1">
    <source>
        <dbReference type="SAM" id="MobiDB-lite"/>
    </source>
</evidence>
<protein>
    <submittedName>
        <fullName evidence="2">Uncharacterized protein</fullName>
    </submittedName>
</protein>
<feature type="region of interest" description="Disordered" evidence="1">
    <location>
        <begin position="1"/>
        <end position="36"/>
    </location>
</feature>
<evidence type="ECO:0000313" key="2">
    <source>
        <dbReference type="EMBL" id="THX30061.1"/>
    </source>
</evidence>
<dbReference type="Proteomes" id="UP000308953">
    <property type="component" value="Unassembled WGS sequence"/>
</dbReference>
<name>A0A4S9E7K0_AURPU</name>
<comment type="caution">
    <text evidence="2">The sequence shown here is derived from an EMBL/GenBank/DDBJ whole genome shotgun (WGS) entry which is preliminary data.</text>
</comment>
<feature type="compositionally biased region" description="Polar residues" evidence="1">
    <location>
        <begin position="27"/>
        <end position="36"/>
    </location>
</feature>
<accession>A0A4S9E7K0</accession>
<proteinExistence type="predicted"/>
<evidence type="ECO:0000313" key="3">
    <source>
        <dbReference type="Proteomes" id="UP000308953"/>
    </source>
</evidence>
<organism evidence="2 3">
    <name type="scientific">Aureobasidium pullulans</name>
    <name type="common">Black yeast</name>
    <name type="synonym">Pullularia pullulans</name>
    <dbReference type="NCBI Taxonomy" id="5580"/>
    <lineage>
        <taxon>Eukaryota</taxon>
        <taxon>Fungi</taxon>
        <taxon>Dikarya</taxon>
        <taxon>Ascomycota</taxon>
        <taxon>Pezizomycotina</taxon>
        <taxon>Dothideomycetes</taxon>
        <taxon>Dothideomycetidae</taxon>
        <taxon>Dothideales</taxon>
        <taxon>Saccotheciaceae</taxon>
        <taxon>Aureobasidium</taxon>
    </lineage>
</organism>
<dbReference type="AlphaFoldDB" id="A0A4S9E7K0"/>